<keyword evidence="2" id="KW-1185">Reference proteome</keyword>
<name>A0AAW1TR42_9CUCU</name>
<dbReference type="Proteomes" id="UP001431783">
    <property type="component" value="Unassembled WGS sequence"/>
</dbReference>
<evidence type="ECO:0000313" key="1">
    <source>
        <dbReference type="EMBL" id="KAK9872815.1"/>
    </source>
</evidence>
<dbReference type="AlphaFoldDB" id="A0AAW1TR42"/>
<accession>A0AAW1TR42</accession>
<proteinExistence type="predicted"/>
<sequence>MYRKWGVLDRQGCHYLNILITVPVDGISRSENYSTYENENPVEYSYGRQLKQAMVTVTIHSISDSVILNDSESSDDQLGKADQMLVTCIH</sequence>
<evidence type="ECO:0000313" key="2">
    <source>
        <dbReference type="Proteomes" id="UP001431783"/>
    </source>
</evidence>
<comment type="caution">
    <text evidence="1">The sequence shown here is derived from an EMBL/GenBank/DDBJ whole genome shotgun (WGS) entry which is preliminary data.</text>
</comment>
<protein>
    <submittedName>
        <fullName evidence="1">Uncharacterized protein</fullName>
    </submittedName>
</protein>
<gene>
    <name evidence="1" type="ORF">WA026_019599</name>
</gene>
<organism evidence="1 2">
    <name type="scientific">Henosepilachna vigintioctopunctata</name>
    <dbReference type="NCBI Taxonomy" id="420089"/>
    <lineage>
        <taxon>Eukaryota</taxon>
        <taxon>Metazoa</taxon>
        <taxon>Ecdysozoa</taxon>
        <taxon>Arthropoda</taxon>
        <taxon>Hexapoda</taxon>
        <taxon>Insecta</taxon>
        <taxon>Pterygota</taxon>
        <taxon>Neoptera</taxon>
        <taxon>Endopterygota</taxon>
        <taxon>Coleoptera</taxon>
        <taxon>Polyphaga</taxon>
        <taxon>Cucujiformia</taxon>
        <taxon>Coccinelloidea</taxon>
        <taxon>Coccinellidae</taxon>
        <taxon>Epilachninae</taxon>
        <taxon>Epilachnini</taxon>
        <taxon>Henosepilachna</taxon>
    </lineage>
</organism>
<dbReference type="EMBL" id="JARQZJ010000013">
    <property type="protein sequence ID" value="KAK9872815.1"/>
    <property type="molecule type" value="Genomic_DNA"/>
</dbReference>
<reference evidence="1 2" key="1">
    <citation type="submission" date="2023-03" db="EMBL/GenBank/DDBJ databases">
        <title>Genome insight into feeding habits of ladybird beetles.</title>
        <authorList>
            <person name="Li H.-S."/>
            <person name="Huang Y.-H."/>
            <person name="Pang H."/>
        </authorList>
    </citation>
    <scope>NUCLEOTIDE SEQUENCE [LARGE SCALE GENOMIC DNA]</scope>
    <source>
        <strain evidence="1">SYSU_2023b</strain>
        <tissue evidence="1">Whole body</tissue>
    </source>
</reference>